<reference evidence="1" key="1">
    <citation type="submission" date="2013-12" db="EMBL/GenBank/DDBJ databases">
        <title>A Varibaculum cambriense genome reconstructed from a premature infant gut community with otherwise low bacterial novelty that shifts toward anaerobic metabolism during the third week of life.</title>
        <authorList>
            <person name="Brown C.T."/>
            <person name="Sharon I."/>
            <person name="Thomas B.C."/>
            <person name="Castelle C.J."/>
            <person name="Morowitz M.J."/>
            <person name="Banfield J.F."/>
        </authorList>
    </citation>
    <scope>NUCLEOTIDE SEQUENCE</scope>
</reference>
<gene>
    <name evidence="1" type="ORF">Q604_UNBC03052G0001</name>
</gene>
<feature type="non-terminal residue" evidence="1">
    <location>
        <position position="1"/>
    </location>
</feature>
<organism evidence="1">
    <name type="scientific">human gut metagenome</name>
    <dbReference type="NCBI Taxonomy" id="408170"/>
    <lineage>
        <taxon>unclassified sequences</taxon>
        <taxon>metagenomes</taxon>
        <taxon>organismal metagenomes</taxon>
    </lineage>
</organism>
<dbReference type="AlphaFoldDB" id="W1YKE6"/>
<proteinExistence type="predicted"/>
<accession>W1YKE6</accession>
<sequence>FTDSCISIVVTGLYRCCVLTFCSTTPGGTSTLVAKRIYSHDPLSLEATPTFTFSVHRVFSIYSSLTKNDDFVNLKTVYRLTWSLPPHSPAGRFAHKSETPHYYSSRFYRQDLHLSRTMLTTPWVAYVDRFACDWHRLSTTDPYRRIIKNNSIHV</sequence>
<protein>
    <submittedName>
        <fullName evidence="1">Uncharacterized protein</fullName>
    </submittedName>
</protein>
<name>W1YKE6_9ZZZZ</name>
<comment type="caution">
    <text evidence="1">The sequence shown here is derived from an EMBL/GenBank/DDBJ whole genome shotgun (WGS) entry which is preliminary data.</text>
</comment>
<dbReference type="EMBL" id="AZMM01003052">
    <property type="protein sequence ID" value="ETJ42962.1"/>
    <property type="molecule type" value="Genomic_DNA"/>
</dbReference>
<evidence type="ECO:0000313" key="1">
    <source>
        <dbReference type="EMBL" id="ETJ42962.1"/>
    </source>
</evidence>